<keyword evidence="5" id="KW-0472">Membrane</keyword>
<dbReference type="STRING" id="908337.HMPREF9257_0967"/>
<dbReference type="Gene3D" id="3.40.50.2300">
    <property type="match status" value="2"/>
</dbReference>
<keyword evidence="3" id="KW-1003">Cell membrane</keyword>
<keyword evidence="10" id="KW-1185">Reference proteome</keyword>
<dbReference type="eggNOG" id="COG1744">
    <property type="taxonomic scope" value="Bacteria"/>
</dbReference>
<dbReference type="PANTHER" id="PTHR34296:SF2">
    <property type="entry name" value="ABC TRANSPORTER GUANOSINE-BINDING PROTEIN NUPN"/>
    <property type="match status" value="1"/>
</dbReference>
<reference evidence="9 10" key="1">
    <citation type="submission" date="2010-10" db="EMBL/GenBank/DDBJ databases">
        <authorList>
            <person name="Durkin A.S."/>
            <person name="Madupu R."/>
            <person name="Torralba M."/>
            <person name="Gillis M."/>
            <person name="Methe B."/>
            <person name="Sutton G."/>
            <person name="Nelson K.E."/>
        </authorList>
    </citation>
    <scope>NUCLEOTIDE SEQUENCE [LARGE SCALE GENOMIC DNA]</scope>
    <source>
        <strain evidence="9 10">ACS-139-V-Col8</strain>
    </source>
</reference>
<dbReference type="InterPro" id="IPR028082">
    <property type="entry name" value="Peripla_BP_I"/>
</dbReference>
<keyword evidence="4 7" id="KW-0732">Signal</keyword>
<dbReference type="Proteomes" id="UP000005990">
    <property type="component" value="Unassembled WGS sequence"/>
</dbReference>
<dbReference type="EMBL" id="AENN01000001">
    <property type="protein sequence ID" value="EFR32074.1"/>
    <property type="molecule type" value="Genomic_DNA"/>
</dbReference>
<gene>
    <name evidence="9" type="ORF">HMPREF9257_0967</name>
</gene>
<evidence type="ECO:0000256" key="3">
    <source>
        <dbReference type="ARBA" id="ARBA00022475"/>
    </source>
</evidence>
<evidence type="ECO:0000313" key="10">
    <source>
        <dbReference type="Proteomes" id="UP000005990"/>
    </source>
</evidence>
<dbReference type="InterPro" id="IPR050957">
    <property type="entry name" value="BMP_lipoprotein"/>
</dbReference>
<evidence type="ECO:0000256" key="2">
    <source>
        <dbReference type="ARBA" id="ARBA00008610"/>
    </source>
</evidence>
<dbReference type="CDD" id="cd06354">
    <property type="entry name" value="PBP1_PrnA-like"/>
    <property type="match status" value="1"/>
</dbReference>
<evidence type="ECO:0000256" key="4">
    <source>
        <dbReference type="ARBA" id="ARBA00022729"/>
    </source>
</evidence>
<dbReference type="InterPro" id="IPR003760">
    <property type="entry name" value="PnrA-like"/>
</dbReference>
<keyword evidence="6" id="KW-0449">Lipoprotein</keyword>
<comment type="similarity">
    <text evidence="2">Belongs to the BMP lipoprotein family.</text>
</comment>
<dbReference type="PANTHER" id="PTHR34296">
    <property type="entry name" value="TRANSCRIPTIONAL ACTIVATOR PROTEIN MED"/>
    <property type="match status" value="1"/>
</dbReference>
<protein>
    <submittedName>
        <fullName evidence="9">Basic membrane protein</fullName>
    </submittedName>
</protein>
<dbReference type="GO" id="GO:0005886">
    <property type="term" value="C:plasma membrane"/>
    <property type="evidence" value="ECO:0007669"/>
    <property type="project" value="UniProtKB-SubCell"/>
</dbReference>
<proteinExistence type="inferred from homology"/>
<feature type="domain" description="ABC transporter substrate-binding protein PnrA-like" evidence="8">
    <location>
        <begin position="29"/>
        <end position="337"/>
    </location>
</feature>
<evidence type="ECO:0000256" key="6">
    <source>
        <dbReference type="ARBA" id="ARBA00023288"/>
    </source>
</evidence>
<organism evidence="9 10">
    <name type="scientific">Eremococcus coleocola ACS-139-V-Col8</name>
    <dbReference type="NCBI Taxonomy" id="908337"/>
    <lineage>
        <taxon>Bacteria</taxon>
        <taxon>Bacillati</taxon>
        <taxon>Bacillota</taxon>
        <taxon>Bacilli</taxon>
        <taxon>Lactobacillales</taxon>
        <taxon>Aerococcaceae</taxon>
        <taxon>Eremococcus</taxon>
    </lineage>
</organism>
<evidence type="ECO:0000256" key="7">
    <source>
        <dbReference type="SAM" id="SignalP"/>
    </source>
</evidence>
<comment type="caution">
    <text evidence="9">The sequence shown here is derived from an EMBL/GenBank/DDBJ whole genome shotgun (WGS) entry which is preliminary data.</text>
</comment>
<evidence type="ECO:0000256" key="5">
    <source>
        <dbReference type="ARBA" id="ARBA00023136"/>
    </source>
</evidence>
<dbReference type="OrthoDB" id="9784230at2"/>
<feature type="chain" id="PRO_5003184972" evidence="7">
    <location>
        <begin position="25"/>
        <end position="339"/>
    </location>
</feature>
<accession>E4KLY4</accession>
<dbReference type="SUPFAM" id="SSF53822">
    <property type="entry name" value="Periplasmic binding protein-like I"/>
    <property type="match status" value="1"/>
</dbReference>
<dbReference type="RefSeq" id="WP_006417556.1">
    <property type="nucleotide sequence ID" value="NZ_AENN01000001.1"/>
</dbReference>
<evidence type="ECO:0000259" key="8">
    <source>
        <dbReference type="Pfam" id="PF02608"/>
    </source>
</evidence>
<dbReference type="AlphaFoldDB" id="E4KLY4"/>
<evidence type="ECO:0000256" key="1">
    <source>
        <dbReference type="ARBA" id="ARBA00004193"/>
    </source>
</evidence>
<feature type="signal peptide" evidence="7">
    <location>
        <begin position="1"/>
        <end position="24"/>
    </location>
</feature>
<sequence>MKKFGIAALTLSLLSPGMISMVQAQEDFSAIMITDQGGIDDKSFNQSAWEGLQAWGKENGKEKGAKGFDYLESDEDSQYVTNINTAVQAGFDIIYGVGFKLQPAIEQIAGQQPDQKFAVVDSFVDAPNVASINFRANEAAYLAGAAAALSSETGHIGFVGGAESEVIDAFEAGFVAGAKAVKDDIEVTVEYVGSFADAPKAKQIASAMYANDIDVIYQAAGESGNGVFSEAKDLVAADSSRNLWVIGADRDQTEEGTVTVDGKERTLTLTSTLKKVGETMHTFTNEVMNGNFKSGLVEYGLDTDSVGITDGQLSEDILKQVNDLKNQIIDGKIEVPTKP</sequence>
<comment type="subcellular location">
    <subcellularLocation>
        <location evidence="1">Cell membrane</location>
        <topology evidence="1">Lipid-anchor</topology>
    </subcellularLocation>
</comment>
<name>E4KLY4_9LACT</name>
<dbReference type="Pfam" id="PF02608">
    <property type="entry name" value="Bmp"/>
    <property type="match status" value="1"/>
</dbReference>
<evidence type="ECO:0000313" key="9">
    <source>
        <dbReference type="EMBL" id="EFR32074.1"/>
    </source>
</evidence>